<feature type="transmembrane region" description="Helical" evidence="12">
    <location>
        <begin position="251"/>
        <end position="271"/>
    </location>
</feature>
<evidence type="ECO:0000256" key="5">
    <source>
        <dbReference type="ARBA" id="ARBA00022989"/>
    </source>
</evidence>
<evidence type="ECO:0000256" key="12">
    <source>
        <dbReference type="SAM" id="Phobius"/>
    </source>
</evidence>
<gene>
    <name evidence="14" type="ORF">PVAND_003633</name>
</gene>
<feature type="transmembrane region" description="Helical" evidence="12">
    <location>
        <begin position="128"/>
        <end position="153"/>
    </location>
</feature>
<dbReference type="Gene3D" id="1.20.1070.10">
    <property type="entry name" value="Rhodopsin 7-helix transmembrane proteins"/>
    <property type="match status" value="2"/>
</dbReference>
<keyword evidence="15" id="KW-1185">Reference proteome</keyword>
<evidence type="ECO:0000256" key="10">
    <source>
        <dbReference type="ARBA" id="ARBA00023224"/>
    </source>
</evidence>
<evidence type="ECO:0000256" key="2">
    <source>
        <dbReference type="ARBA" id="ARBA00010663"/>
    </source>
</evidence>
<evidence type="ECO:0000256" key="7">
    <source>
        <dbReference type="ARBA" id="ARBA00023136"/>
    </source>
</evidence>
<reference evidence="14" key="1">
    <citation type="submission" date="2021-03" db="EMBL/GenBank/DDBJ databases">
        <title>Chromosome level genome of the anhydrobiotic midge Polypedilum vanderplanki.</title>
        <authorList>
            <person name="Yoshida Y."/>
            <person name="Kikawada T."/>
            <person name="Gusev O."/>
        </authorList>
    </citation>
    <scope>NUCLEOTIDE SEQUENCE</scope>
    <source>
        <strain evidence="14">NIAS01</strain>
        <tissue evidence="14">Whole body or cell culture</tissue>
    </source>
</reference>
<sequence length="573" mass="65660">MESDCLLENKCFKEISEQSSFNASSFSDIAIAFHSEDNVKQLLISMHHDQTTNSDGNNENNESILSLSNVTTAIVNATQCNDIYEAKFADLIFAILFCLLIIVTVIGNTLVILSVLTTRRLRTVTNCFVMSLAVADWLVGIFVMPPAVAYYLIGCWHLGWILCDIWISLDVLLCTASILSLCAISIDRYLAVTQPLNYSRRRRSKRLAMLMILIVWVLALAITCPPILGWYEPGRREEEHHCRYNENKGYVVFSAMGSFFIPMLVMVYVYLRISCVVASRHDDMVQIKVHQNSSRTREICVNDFDCESENENRGCSASTRKLQQKQQTRAGDEVTVITTNKKNSPILPDQDLVKTFENLDEENSIKSTRNGHYELIHIGKIPSEPSIKYNSTTKSSNNKEYSHCCRSNNNSDKSNDFINQQHQQTVSLTKINSNNNSENSIINQQLGSTNFYILRTRTQTKSLSTRISSLKRESKTTRTLSIVMFTFIACWLPFFINYIAKPFLAQESMWRNETLEVFLTWLGWSNSSFNFFIYAFWSEDFRAAFYRLTLRKFCITAKKKPYAYPLASLSTRR</sequence>
<keyword evidence="8" id="KW-1015">Disulfide bond</keyword>
<comment type="subcellular location">
    <subcellularLocation>
        <location evidence="1">Cell membrane</location>
        <topology evidence="1">Multi-pass membrane protein</topology>
    </subcellularLocation>
</comment>
<dbReference type="GO" id="GO:0004993">
    <property type="term" value="F:G protein-coupled serotonin receptor activity"/>
    <property type="evidence" value="ECO:0007669"/>
    <property type="project" value="UniProtKB-ARBA"/>
</dbReference>
<dbReference type="GO" id="GO:0005886">
    <property type="term" value="C:plasma membrane"/>
    <property type="evidence" value="ECO:0007669"/>
    <property type="project" value="UniProtKB-SubCell"/>
</dbReference>
<evidence type="ECO:0000256" key="6">
    <source>
        <dbReference type="ARBA" id="ARBA00023040"/>
    </source>
</evidence>
<keyword evidence="9 11" id="KW-0675">Receptor</keyword>
<feature type="transmembrane region" description="Helical" evidence="12">
    <location>
        <begin position="479"/>
        <end position="498"/>
    </location>
</feature>
<evidence type="ECO:0000256" key="9">
    <source>
        <dbReference type="ARBA" id="ARBA00023170"/>
    </source>
</evidence>
<feature type="transmembrane region" description="Helical" evidence="12">
    <location>
        <begin position="165"/>
        <end position="186"/>
    </location>
</feature>
<dbReference type="EMBL" id="JADBJN010000003">
    <property type="protein sequence ID" value="KAG5673601.1"/>
    <property type="molecule type" value="Genomic_DNA"/>
</dbReference>
<organism evidence="14 15">
    <name type="scientific">Polypedilum vanderplanki</name>
    <name type="common">Sleeping chironomid midge</name>
    <dbReference type="NCBI Taxonomy" id="319348"/>
    <lineage>
        <taxon>Eukaryota</taxon>
        <taxon>Metazoa</taxon>
        <taxon>Ecdysozoa</taxon>
        <taxon>Arthropoda</taxon>
        <taxon>Hexapoda</taxon>
        <taxon>Insecta</taxon>
        <taxon>Pterygota</taxon>
        <taxon>Neoptera</taxon>
        <taxon>Endopterygota</taxon>
        <taxon>Diptera</taxon>
        <taxon>Nematocera</taxon>
        <taxon>Chironomoidea</taxon>
        <taxon>Chironomidae</taxon>
        <taxon>Chironominae</taxon>
        <taxon>Polypedilum</taxon>
        <taxon>Polypedilum</taxon>
    </lineage>
</organism>
<feature type="transmembrane region" description="Helical" evidence="12">
    <location>
        <begin position="91"/>
        <end position="116"/>
    </location>
</feature>
<name>A0A9J6BUN1_POLVA</name>
<evidence type="ECO:0000256" key="11">
    <source>
        <dbReference type="RuleBase" id="RU000688"/>
    </source>
</evidence>
<keyword evidence="5 12" id="KW-1133">Transmembrane helix</keyword>
<evidence type="ECO:0000256" key="3">
    <source>
        <dbReference type="ARBA" id="ARBA00022475"/>
    </source>
</evidence>
<keyword evidence="3" id="KW-1003">Cell membrane</keyword>
<keyword evidence="7 12" id="KW-0472">Membrane</keyword>
<dbReference type="InterPro" id="IPR000276">
    <property type="entry name" value="GPCR_Rhodpsn"/>
</dbReference>
<dbReference type="AlphaFoldDB" id="A0A9J6BUN1"/>
<dbReference type="Proteomes" id="UP001107558">
    <property type="component" value="Chromosome 3"/>
</dbReference>
<dbReference type="SMART" id="SM01381">
    <property type="entry name" value="7TM_GPCR_Srsx"/>
    <property type="match status" value="1"/>
</dbReference>
<evidence type="ECO:0000256" key="4">
    <source>
        <dbReference type="ARBA" id="ARBA00022692"/>
    </source>
</evidence>
<keyword evidence="6 11" id="KW-0297">G-protein coupled receptor</keyword>
<dbReference type="SUPFAM" id="SSF81321">
    <property type="entry name" value="Family A G protein-coupled receptor-like"/>
    <property type="match status" value="1"/>
</dbReference>
<dbReference type="PANTHER" id="PTHR24248">
    <property type="entry name" value="ADRENERGIC RECEPTOR-RELATED G-PROTEIN COUPLED RECEPTOR"/>
    <property type="match status" value="1"/>
</dbReference>
<dbReference type="InterPro" id="IPR017452">
    <property type="entry name" value="GPCR_Rhodpsn_7TM"/>
</dbReference>
<evidence type="ECO:0000256" key="1">
    <source>
        <dbReference type="ARBA" id="ARBA00004651"/>
    </source>
</evidence>
<feature type="domain" description="G-protein coupled receptors family 1 profile" evidence="13">
    <location>
        <begin position="107"/>
        <end position="534"/>
    </location>
</feature>
<comment type="caution">
    <text evidence="14">The sequence shown here is derived from an EMBL/GenBank/DDBJ whole genome shotgun (WGS) entry which is preliminary data.</text>
</comment>
<feature type="transmembrane region" description="Helical" evidence="12">
    <location>
        <begin position="207"/>
        <end position="231"/>
    </location>
</feature>
<dbReference type="PANTHER" id="PTHR24248:SF199">
    <property type="entry name" value="IP13425P-RELATED"/>
    <property type="match status" value="1"/>
</dbReference>
<dbReference type="GO" id="GO:0071880">
    <property type="term" value="P:adenylate cyclase-activating adrenergic receptor signaling pathway"/>
    <property type="evidence" value="ECO:0007669"/>
    <property type="project" value="TreeGrafter"/>
</dbReference>
<protein>
    <recommendedName>
        <fullName evidence="13">G-protein coupled receptors family 1 profile domain-containing protein</fullName>
    </recommendedName>
</protein>
<dbReference type="OrthoDB" id="5977853at2759"/>
<comment type="similarity">
    <text evidence="2 11">Belongs to the G-protein coupled receptor 1 family.</text>
</comment>
<dbReference type="PROSITE" id="PS00237">
    <property type="entry name" value="G_PROTEIN_RECEP_F1_1"/>
    <property type="match status" value="1"/>
</dbReference>
<keyword evidence="4 11" id="KW-0812">Transmembrane</keyword>
<dbReference type="FunFam" id="1.20.1070.10:FF:000523">
    <property type="entry name" value="5-hydroxytryptamine receptor 2B"/>
    <property type="match status" value="1"/>
</dbReference>
<keyword evidence="10 11" id="KW-0807">Transducer</keyword>
<dbReference type="PROSITE" id="PS50262">
    <property type="entry name" value="G_PROTEIN_RECEP_F1_2"/>
    <property type="match status" value="1"/>
</dbReference>
<feature type="transmembrane region" description="Helical" evidence="12">
    <location>
        <begin position="518"/>
        <end position="537"/>
    </location>
</feature>
<dbReference type="Pfam" id="PF00001">
    <property type="entry name" value="7tm_1"/>
    <property type="match status" value="1"/>
</dbReference>
<accession>A0A9J6BUN1</accession>
<evidence type="ECO:0000313" key="14">
    <source>
        <dbReference type="EMBL" id="KAG5673601.1"/>
    </source>
</evidence>
<dbReference type="PRINTS" id="PR01102">
    <property type="entry name" value="5HT6RECEPTR"/>
</dbReference>
<dbReference type="CDD" id="cd15061">
    <property type="entry name" value="7tmA_tyramine_R-like"/>
    <property type="match status" value="1"/>
</dbReference>
<dbReference type="GO" id="GO:0043410">
    <property type="term" value="P:positive regulation of MAPK cascade"/>
    <property type="evidence" value="ECO:0007669"/>
    <property type="project" value="TreeGrafter"/>
</dbReference>
<evidence type="ECO:0000259" key="13">
    <source>
        <dbReference type="PROSITE" id="PS50262"/>
    </source>
</evidence>
<proteinExistence type="inferred from homology"/>
<evidence type="ECO:0000256" key="8">
    <source>
        <dbReference type="ARBA" id="ARBA00023157"/>
    </source>
</evidence>
<evidence type="ECO:0000313" key="15">
    <source>
        <dbReference type="Proteomes" id="UP001107558"/>
    </source>
</evidence>
<dbReference type="PRINTS" id="PR00237">
    <property type="entry name" value="GPCRRHODOPSN"/>
</dbReference>